<dbReference type="GO" id="GO:0005886">
    <property type="term" value="C:plasma membrane"/>
    <property type="evidence" value="ECO:0007669"/>
    <property type="project" value="UniProtKB-SubCell"/>
</dbReference>
<feature type="transmembrane region" description="Helical" evidence="7">
    <location>
        <begin position="230"/>
        <end position="253"/>
    </location>
</feature>
<feature type="transmembrane region" description="Helical" evidence="7">
    <location>
        <begin position="119"/>
        <end position="140"/>
    </location>
</feature>
<dbReference type="InterPro" id="IPR027417">
    <property type="entry name" value="P-loop_NTPase"/>
</dbReference>
<dbReference type="GO" id="GO:0140359">
    <property type="term" value="F:ABC-type transporter activity"/>
    <property type="evidence" value="ECO:0007669"/>
    <property type="project" value="InterPro"/>
</dbReference>
<dbReference type="STRING" id="651182.TOL2_C14010"/>
<dbReference type="HOGENOM" id="CLU_000604_95_6_7"/>
<dbReference type="GO" id="GO:0016887">
    <property type="term" value="F:ATP hydrolysis activity"/>
    <property type="evidence" value="ECO:0007669"/>
    <property type="project" value="InterPro"/>
</dbReference>
<dbReference type="GO" id="GO:0008233">
    <property type="term" value="F:peptidase activity"/>
    <property type="evidence" value="ECO:0007669"/>
    <property type="project" value="UniProtKB-KW"/>
</dbReference>
<protein>
    <submittedName>
        <fullName evidence="10">PrtD2: proteases secretion ATP-binding protein</fullName>
    </submittedName>
</protein>
<accession>K0N6F2</accession>
<evidence type="ECO:0000256" key="5">
    <source>
        <dbReference type="ARBA" id="ARBA00022989"/>
    </source>
</evidence>
<evidence type="ECO:0000256" key="2">
    <source>
        <dbReference type="ARBA" id="ARBA00022692"/>
    </source>
</evidence>
<keyword evidence="11" id="KW-1185">Reference proteome</keyword>
<dbReference type="Gene3D" id="3.40.50.300">
    <property type="entry name" value="P-loop containing nucleotide triphosphate hydrolases"/>
    <property type="match status" value="1"/>
</dbReference>
<dbReference type="KEGG" id="dto:TOL2_C14010"/>
<sequence length="554" mass="60399">MIFFLRSCFKYFLFAGLFSMFINTLHLTFSLYMLAVYDNVLASYSFPTLYTITALALVALTVLGSLELCRSRLLVRAGVKLDGLLSRRVLKDMLRDLCRADGMQYTQGLKDINTLRNYLGGNSIFAFFDVPWIFIYLWVIYLVHPVLGLTATGGAVVIFIIGLLQNSLTKKNIEKTGALNIQGQQWLSTSFRTARELQSMGMIDNVADGFCKINDNEIALQDKIGKIGHILGSVSQSFGVLMQVIIFGVGAALVLAHEAANPGVIIAASIIMGRALAPVNQGIAAWKQTSGARSAYDNLNRLLKTSDNEDPLELETVNGELKVEDVSLDIGEAKVLKSISFELKPGEIMGLVGPNGAGKTSLCRMILGMWAPTRGLVTLDGHDMFKLDNDALGKFLGYLPQNVELFTGTVTENIARMGKVDAEKIIAAATKAGAHDTILRFPKGYDTDIGEAGQSLSGGQRQRVGLARALYGNPKLVILDEPNSNLDEAGEQALVGALKNLKDMGVTTIMITHKPSLLYTVDKILVLKNGEQARFGYRDEVFGQMMGDVNANYN</sequence>
<dbReference type="Gene3D" id="1.20.1560.10">
    <property type="entry name" value="ABC transporter type 1, transmembrane domain"/>
    <property type="match status" value="1"/>
</dbReference>
<keyword evidence="6 7" id="KW-0472">Membrane</keyword>
<evidence type="ECO:0000256" key="7">
    <source>
        <dbReference type="SAM" id="Phobius"/>
    </source>
</evidence>
<reference evidence="10 11" key="1">
    <citation type="journal article" date="2013" name="Environ. Microbiol.">
        <title>Complete genome, catabolic sub-proteomes and key-metabolites of Desulfobacula toluolica Tol2, a marine, aromatic compound-degrading, sulfate-reducing bacterium.</title>
        <authorList>
            <person name="Wohlbrand L."/>
            <person name="Jacob J.H."/>
            <person name="Kube M."/>
            <person name="Mussmann M."/>
            <person name="Jarling R."/>
            <person name="Beck A."/>
            <person name="Amann R."/>
            <person name="Wilkes H."/>
            <person name="Reinhardt R."/>
            <person name="Rabus R."/>
        </authorList>
    </citation>
    <scope>NUCLEOTIDE SEQUENCE [LARGE SCALE GENOMIC DNA]</scope>
    <source>
        <strain evidence="11">DSM 7467 / Tol2</strain>
    </source>
</reference>
<dbReference type="GO" id="GO:0030253">
    <property type="term" value="P:protein secretion by the type I secretion system"/>
    <property type="evidence" value="ECO:0007669"/>
    <property type="project" value="InterPro"/>
</dbReference>
<dbReference type="Pfam" id="PF00664">
    <property type="entry name" value="ABC_membrane"/>
    <property type="match status" value="1"/>
</dbReference>
<dbReference type="InterPro" id="IPR039421">
    <property type="entry name" value="Type_1_exporter"/>
</dbReference>
<evidence type="ECO:0000256" key="3">
    <source>
        <dbReference type="ARBA" id="ARBA00022741"/>
    </source>
</evidence>
<evidence type="ECO:0000259" key="9">
    <source>
        <dbReference type="PROSITE" id="PS50929"/>
    </source>
</evidence>
<keyword evidence="10" id="KW-0378">Hydrolase</keyword>
<proteinExistence type="predicted"/>
<dbReference type="InterPro" id="IPR011527">
    <property type="entry name" value="ABC1_TM_dom"/>
</dbReference>
<dbReference type="InterPro" id="IPR010128">
    <property type="entry name" value="ATPase_T1SS_PrtD-like"/>
</dbReference>
<dbReference type="InterPro" id="IPR036640">
    <property type="entry name" value="ABC1_TM_sf"/>
</dbReference>
<dbReference type="NCBIfam" id="TIGR01842">
    <property type="entry name" value="type_I_sec_PrtD"/>
    <property type="match status" value="1"/>
</dbReference>
<feature type="domain" description="ABC transmembrane type-1" evidence="9">
    <location>
        <begin position="13"/>
        <end position="291"/>
    </location>
</feature>
<dbReference type="SMART" id="SM00382">
    <property type="entry name" value="AAA"/>
    <property type="match status" value="1"/>
</dbReference>
<keyword evidence="4 10" id="KW-0067">ATP-binding</keyword>
<dbReference type="OrthoDB" id="9772049at2"/>
<dbReference type="SUPFAM" id="SSF90123">
    <property type="entry name" value="ABC transporter transmembrane region"/>
    <property type="match status" value="1"/>
</dbReference>
<dbReference type="PANTHER" id="PTHR24221:SF248">
    <property type="entry name" value="ABC TRANSPORTER TRANSMEMBRANE REGION"/>
    <property type="match status" value="1"/>
</dbReference>
<evidence type="ECO:0000256" key="4">
    <source>
        <dbReference type="ARBA" id="ARBA00022840"/>
    </source>
</evidence>
<feature type="transmembrane region" description="Helical" evidence="7">
    <location>
        <begin position="146"/>
        <end position="164"/>
    </location>
</feature>
<dbReference type="SUPFAM" id="SSF52540">
    <property type="entry name" value="P-loop containing nucleoside triphosphate hydrolases"/>
    <property type="match status" value="1"/>
</dbReference>
<dbReference type="EMBL" id="FO203503">
    <property type="protein sequence ID" value="CCK79564.1"/>
    <property type="molecule type" value="Genomic_DNA"/>
</dbReference>
<dbReference type="PROSITE" id="PS50929">
    <property type="entry name" value="ABC_TM1F"/>
    <property type="match status" value="1"/>
</dbReference>
<dbReference type="PROSITE" id="PS50893">
    <property type="entry name" value="ABC_TRANSPORTER_2"/>
    <property type="match status" value="1"/>
</dbReference>
<evidence type="ECO:0000256" key="6">
    <source>
        <dbReference type="ARBA" id="ARBA00023136"/>
    </source>
</evidence>
<dbReference type="GO" id="GO:0005524">
    <property type="term" value="F:ATP binding"/>
    <property type="evidence" value="ECO:0007669"/>
    <property type="project" value="UniProtKB-KW"/>
</dbReference>
<dbReference type="GO" id="GO:0034040">
    <property type="term" value="F:ATPase-coupled lipid transmembrane transporter activity"/>
    <property type="evidence" value="ECO:0007669"/>
    <property type="project" value="TreeGrafter"/>
</dbReference>
<dbReference type="PANTHER" id="PTHR24221">
    <property type="entry name" value="ATP-BINDING CASSETTE SUB-FAMILY B"/>
    <property type="match status" value="1"/>
</dbReference>
<evidence type="ECO:0000256" key="1">
    <source>
        <dbReference type="ARBA" id="ARBA00004651"/>
    </source>
</evidence>
<feature type="transmembrane region" description="Helical" evidence="7">
    <location>
        <begin position="12"/>
        <end position="35"/>
    </location>
</feature>
<evidence type="ECO:0000313" key="11">
    <source>
        <dbReference type="Proteomes" id="UP000007347"/>
    </source>
</evidence>
<keyword evidence="3" id="KW-0547">Nucleotide-binding</keyword>
<dbReference type="InterPro" id="IPR017871">
    <property type="entry name" value="ABC_transporter-like_CS"/>
</dbReference>
<evidence type="ECO:0000259" key="8">
    <source>
        <dbReference type="PROSITE" id="PS50893"/>
    </source>
</evidence>
<feature type="domain" description="ABC transporter" evidence="8">
    <location>
        <begin position="321"/>
        <end position="554"/>
    </location>
</feature>
<evidence type="ECO:0000313" key="10">
    <source>
        <dbReference type="EMBL" id="CCK79564.1"/>
    </source>
</evidence>
<gene>
    <name evidence="10" type="primary">prtD2</name>
    <name evidence="10" type="ordered locus">TOL2_C14010</name>
</gene>
<feature type="transmembrane region" description="Helical" evidence="7">
    <location>
        <begin position="47"/>
        <end position="66"/>
    </location>
</feature>
<keyword evidence="10" id="KW-0645">Protease</keyword>
<dbReference type="PROSITE" id="PS00211">
    <property type="entry name" value="ABC_TRANSPORTER_1"/>
    <property type="match status" value="1"/>
</dbReference>
<dbReference type="Pfam" id="PF00005">
    <property type="entry name" value="ABC_tran"/>
    <property type="match status" value="1"/>
</dbReference>
<name>K0N6F2_DESTT</name>
<keyword evidence="5 7" id="KW-1133">Transmembrane helix</keyword>
<dbReference type="GO" id="GO:0030256">
    <property type="term" value="C:type I protein secretion system complex"/>
    <property type="evidence" value="ECO:0007669"/>
    <property type="project" value="InterPro"/>
</dbReference>
<dbReference type="GO" id="GO:0006508">
    <property type="term" value="P:proteolysis"/>
    <property type="evidence" value="ECO:0007669"/>
    <property type="project" value="UniProtKB-KW"/>
</dbReference>
<dbReference type="RefSeq" id="WP_014956911.1">
    <property type="nucleotide sequence ID" value="NC_018645.1"/>
</dbReference>
<organism evidence="10 11">
    <name type="scientific">Desulfobacula toluolica (strain DSM 7467 / Tol2)</name>
    <dbReference type="NCBI Taxonomy" id="651182"/>
    <lineage>
        <taxon>Bacteria</taxon>
        <taxon>Pseudomonadati</taxon>
        <taxon>Thermodesulfobacteriota</taxon>
        <taxon>Desulfobacteria</taxon>
        <taxon>Desulfobacterales</taxon>
        <taxon>Desulfobacteraceae</taxon>
        <taxon>Desulfobacula</taxon>
    </lineage>
</organism>
<keyword evidence="2 7" id="KW-0812">Transmembrane</keyword>
<dbReference type="AlphaFoldDB" id="K0N6F2"/>
<dbReference type="PATRIC" id="fig|651182.5.peg.1679"/>
<dbReference type="InterPro" id="IPR003439">
    <property type="entry name" value="ABC_transporter-like_ATP-bd"/>
</dbReference>
<dbReference type="InterPro" id="IPR003593">
    <property type="entry name" value="AAA+_ATPase"/>
</dbReference>
<comment type="subcellular location">
    <subcellularLocation>
        <location evidence="1">Cell membrane</location>
        <topology evidence="1">Multi-pass membrane protein</topology>
    </subcellularLocation>
</comment>
<dbReference type="Proteomes" id="UP000007347">
    <property type="component" value="Chromosome"/>
</dbReference>